<protein>
    <submittedName>
        <fullName evidence="1">Uncharacterized protein</fullName>
    </submittedName>
</protein>
<proteinExistence type="predicted"/>
<dbReference type="AlphaFoldDB" id="A9US52"/>
<dbReference type="InParanoid" id="A9US52"/>
<keyword evidence="2" id="KW-1185">Reference proteome</keyword>
<evidence type="ECO:0000313" key="1">
    <source>
        <dbReference type="EMBL" id="EDQ92041.1"/>
    </source>
</evidence>
<dbReference type="GeneID" id="5888528"/>
<gene>
    <name evidence="1" type="ORF">MONBRDRAFT_5681</name>
</gene>
<reference evidence="1 2" key="1">
    <citation type="journal article" date="2008" name="Nature">
        <title>The genome of the choanoflagellate Monosiga brevicollis and the origin of metazoans.</title>
        <authorList>
            <consortium name="JGI Sequencing"/>
            <person name="King N."/>
            <person name="Westbrook M.J."/>
            <person name="Young S.L."/>
            <person name="Kuo A."/>
            <person name="Abedin M."/>
            <person name="Chapman J."/>
            <person name="Fairclough S."/>
            <person name="Hellsten U."/>
            <person name="Isogai Y."/>
            <person name="Letunic I."/>
            <person name="Marr M."/>
            <person name="Pincus D."/>
            <person name="Putnam N."/>
            <person name="Rokas A."/>
            <person name="Wright K.J."/>
            <person name="Zuzow R."/>
            <person name="Dirks W."/>
            <person name="Good M."/>
            <person name="Goodstein D."/>
            <person name="Lemons D."/>
            <person name="Li W."/>
            <person name="Lyons J.B."/>
            <person name="Morris A."/>
            <person name="Nichols S."/>
            <person name="Richter D.J."/>
            <person name="Salamov A."/>
            <person name="Bork P."/>
            <person name="Lim W.A."/>
            <person name="Manning G."/>
            <person name="Miller W.T."/>
            <person name="McGinnis W."/>
            <person name="Shapiro H."/>
            <person name="Tjian R."/>
            <person name="Grigoriev I.V."/>
            <person name="Rokhsar D."/>
        </authorList>
    </citation>
    <scope>NUCLEOTIDE SEQUENCE [LARGE SCALE GENOMIC DNA]</scope>
    <source>
        <strain evidence="2">MX1 / ATCC 50154</strain>
    </source>
</reference>
<name>A9US52_MONBE</name>
<organism evidence="1 2">
    <name type="scientific">Monosiga brevicollis</name>
    <name type="common">Choanoflagellate</name>
    <dbReference type="NCBI Taxonomy" id="81824"/>
    <lineage>
        <taxon>Eukaryota</taxon>
        <taxon>Choanoflagellata</taxon>
        <taxon>Craspedida</taxon>
        <taxon>Salpingoecidae</taxon>
        <taxon>Monosiga</taxon>
    </lineage>
</organism>
<dbReference type="Proteomes" id="UP000001357">
    <property type="component" value="Unassembled WGS sequence"/>
</dbReference>
<sequence>MSHLEALAPELGVFGTVANNEPSYLARVWPAQEILSEPWFCLPETDDFHTLSALDLAEQSASDLGQSYHQEASPDTSDWLDDMISGLCSPISKRGDSPVTMAKTCPRTAKRPPSPCWVGVPLAAFGGMKSDLDAASPTPLPRLRVQICTAPSTAATSKVPATSQPLPRNIGVAAQLFTPNLSCHGIPAQPVSAGKGYQEIDACSSNWEFLSFWQEGRASMPMGYPN</sequence>
<accession>A9US52</accession>
<dbReference type="KEGG" id="mbr:MONBRDRAFT_5681"/>
<evidence type="ECO:0000313" key="2">
    <source>
        <dbReference type="Proteomes" id="UP000001357"/>
    </source>
</evidence>
<dbReference type="RefSeq" id="XP_001743327.1">
    <property type="nucleotide sequence ID" value="XM_001743275.1"/>
</dbReference>
<dbReference type="EMBL" id="CH991544">
    <property type="protein sequence ID" value="EDQ92041.1"/>
    <property type="molecule type" value="Genomic_DNA"/>
</dbReference>